<comment type="similarity">
    <text evidence="2">Belongs to the major facilitator superfamily.</text>
</comment>
<dbReference type="PROSITE" id="PS50850">
    <property type="entry name" value="MFS"/>
    <property type="match status" value="1"/>
</dbReference>
<dbReference type="InterPro" id="IPR020846">
    <property type="entry name" value="MFS_dom"/>
</dbReference>
<dbReference type="GO" id="GO:0022857">
    <property type="term" value="F:transmembrane transporter activity"/>
    <property type="evidence" value="ECO:0007669"/>
    <property type="project" value="InterPro"/>
</dbReference>
<keyword evidence="11" id="KW-1185">Reference proteome</keyword>
<dbReference type="SUPFAM" id="SSF103473">
    <property type="entry name" value="MFS general substrate transporter"/>
    <property type="match status" value="1"/>
</dbReference>
<feature type="domain" description="Major facilitator superfamily (MFS) profile" evidence="9">
    <location>
        <begin position="11"/>
        <end position="451"/>
    </location>
</feature>
<dbReference type="RefSeq" id="WP_203984688.1">
    <property type="nucleotide sequence ID" value="NZ_BOOU01000040.1"/>
</dbReference>
<dbReference type="AlphaFoldDB" id="A0A919R5W3"/>
<gene>
    <name evidence="10" type="ORF">Sru01_26890</name>
</gene>
<evidence type="ECO:0000256" key="8">
    <source>
        <dbReference type="SAM" id="Phobius"/>
    </source>
</evidence>
<feature type="transmembrane region" description="Helical" evidence="8">
    <location>
        <begin position="45"/>
        <end position="69"/>
    </location>
</feature>
<dbReference type="InterPro" id="IPR036259">
    <property type="entry name" value="MFS_trans_sf"/>
</dbReference>
<dbReference type="PANTHER" id="PTHR23514:SF3">
    <property type="entry name" value="BYPASS OF STOP CODON PROTEIN 6"/>
    <property type="match status" value="1"/>
</dbReference>
<dbReference type="Proteomes" id="UP000655287">
    <property type="component" value="Unassembled WGS sequence"/>
</dbReference>
<dbReference type="InterPro" id="IPR011701">
    <property type="entry name" value="MFS"/>
</dbReference>
<dbReference type="Gene3D" id="1.20.1250.20">
    <property type="entry name" value="MFS general substrate transporter like domains"/>
    <property type="match status" value="1"/>
</dbReference>
<feature type="transmembrane region" description="Helical" evidence="8">
    <location>
        <begin position="304"/>
        <end position="324"/>
    </location>
</feature>
<evidence type="ECO:0000256" key="4">
    <source>
        <dbReference type="ARBA" id="ARBA00022692"/>
    </source>
</evidence>
<keyword evidence="3" id="KW-0813">Transport</keyword>
<evidence type="ECO:0000313" key="11">
    <source>
        <dbReference type="Proteomes" id="UP000655287"/>
    </source>
</evidence>
<feature type="transmembrane region" description="Helical" evidence="8">
    <location>
        <begin position="365"/>
        <end position="386"/>
    </location>
</feature>
<keyword evidence="4 8" id="KW-0812">Transmembrane</keyword>
<keyword evidence="6 8" id="KW-0472">Membrane</keyword>
<feature type="compositionally biased region" description="Basic and acidic residues" evidence="7">
    <location>
        <begin position="218"/>
        <end position="250"/>
    </location>
</feature>
<dbReference type="PANTHER" id="PTHR23514">
    <property type="entry name" value="BYPASS OF STOP CODON PROTEIN 6"/>
    <property type="match status" value="1"/>
</dbReference>
<evidence type="ECO:0000256" key="1">
    <source>
        <dbReference type="ARBA" id="ARBA00004651"/>
    </source>
</evidence>
<feature type="transmembrane region" description="Helical" evidence="8">
    <location>
        <begin position="336"/>
        <end position="359"/>
    </location>
</feature>
<feature type="transmembrane region" description="Helical" evidence="8">
    <location>
        <begin position="135"/>
        <end position="156"/>
    </location>
</feature>
<evidence type="ECO:0000256" key="5">
    <source>
        <dbReference type="ARBA" id="ARBA00022989"/>
    </source>
</evidence>
<feature type="transmembrane region" description="Helical" evidence="8">
    <location>
        <begin position="76"/>
        <end position="95"/>
    </location>
</feature>
<feature type="transmembrane region" description="Helical" evidence="8">
    <location>
        <begin position="101"/>
        <end position="123"/>
    </location>
</feature>
<evidence type="ECO:0000259" key="9">
    <source>
        <dbReference type="PROSITE" id="PS50850"/>
    </source>
</evidence>
<name>A0A919R5W3_9ACTN</name>
<feature type="transmembrane region" description="Helical" evidence="8">
    <location>
        <begin position="12"/>
        <end position="33"/>
    </location>
</feature>
<proteinExistence type="inferred from homology"/>
<reference evidence="10" key="1">
    <citation type="submission" date="2021-01" db="EMBL/GenBank/DDBJ databases">
        <title>Whole genome shotgun sequence of Sphaerisporangium rufum NBRC 109079.</title>
        <authorList>
            <person name="Komaki H."/>
            <person name="Tamura T."/>
        </authorList>
    </citation>
    <scope>NUCLEOTIDE SEQUENCE</scope>
    <source>
        <strain evidence="10">NBRC 109079</strain>
    </source>
</reference>
<evidence type="ECO:0000313" key="10">
    <source>
        <dbReference type="EMBL" id="GII77707.1"/>
    </source>
</evidence>
<evidence type="ECO:0000256" key="2">
    <source>
        <dbReference type="ARBA" id="ARBA00008335"/>
    </source>
</evidence>
<sequence length="473" mass="48150">MHVSVRRRRASVTLANITFVLVGINAGVPGVLLPAQIADYRVDNATIGLTFFAISAGFMLGSSATGAMVHRLGVRGSLAVGCGVFALAAFCTAARPPFAALLAAQAVAGYGVGVLEAGLNVYLTRLPSATRLLNHLHAFFGIGALAGPPLAAWTLTWAPWPMVWLILALLAVPLLAGFLLIHPRAGGVTAQDTTAQDTRVQDIEAQGTGARSLAGKDTAGKDTAGKDTAGKDTAGKDTAGKDTVGKDTGRPDAAGPARGGLLGRALRTPAVLLASAFLTVYVGLELSVGNWGFTYLVAEHGQPVLAAGYVISGYWLGLTLGRFLISPIAARAGLTLNGMTLVCLAGVTAAVALIWAVPVTAVADAGFVLLGFFLGPLFPTAMAVVPRLTEPRLVATAIGVLNAVSVAGGGALPWVAGTIAQHAGAWTLMPFALGLALLQALLWRLTAARMAADPADAAAAPARRSAAGRDGPR</sequence>
<feature type="transmembrane region" description="Helical" evidence="8">
    <location>
        <begin position="162"/>
        <end position="181"/>
    </location>
</feature>
<keyword evidence="5 8" id="KW-1133">Transmembrane helix</keyword>
<protein>
    <recommendedName>
        <fullName evidence="9">Major facilitator superfamily (MFS) profile domain-containing protein</fullName>
    </recommendedName>
</protein>
<feature type="transmembrane region" description="Helical" evidence="8">
    <location>
        <begin position="393"/>
        <end position="417"/>
    </location>
</feature>
<feature type="transmembrane region" description="Helical" evidence="8">
    <location>
        <begin position="265"/>
        <end position="284"/>
    </location>
</feature>
<dbReference type="EMBL" id="BOOU01000040">
    <property type="protein sequence ID" value="GII77707.1"/>
    <property type="molecule type" value="Genomic_DNA"/>
</dbReference>
<accession>A0A919R5W3</accession>
<comment type="subcellular location">
    <subcellularLocation>
        <location evidence="1">Cell membrane</location>
        <topology evidence="1">Multi-pass membrane protein</topology>
    </subcellularLocation>
</comment>
<dbReference type="GO" id="GO:0005886">
    <property type="term" value="C:plasma membrane"/>
    <property type="evidence" value="ECO:0007669"/>
    <property type="project" value="UniProtKB-SubCell"/>
</dbReference>
<feature type="transmembrane region" description="Helical" evidence="8">
    <location>
        <begin position="423"/>
        <end position="443"/>
    </location>
</feature>
<comment type="caution">
    <text evidence="10">The sequence shown here is derived from an EMBL/GenBank/DDBJ whole genome shotgun (WGS) entry which is preliminary data.</text>
</comment>
<feature type="region of interest" description="Disordered" evidence="7">
    <location>
        <begin position="206"/>
        <end position="256"/>
    </location>
</feature>
<dbReference type="InterPro" id="IPR051788">
    <property type="entry name" value="MFS_Transporter"/>
</dbReference>
<evidence type="ECO:0000256" key="6">
    <source>
        <dbReference type="ARBA" id="ARBA00023136"/>
    </source>
</evidence>
<dbReference type="Pfam" id="PF07690">
    <property type="entry name" value="MFS_1"/>
    <property type="match status" value="1"/>
</dbReference>
<organism evidence="10 11">
    <name type="scientific">Sphaerisporangium rufum</name>
    <dbReference type="NCBI Taxonomy" id="1381558"/>
    <lineage>
        <taxon>Bacteria</taxon>
        <taxon>Bacillati</taxon>
        <taxon>Actinomycetota</taxon>
        <taxon>Actinomycetes</taxon>
        <taxon>Streptosporangiales</taxon>
        <taxon>Streptosporangiaceae</taxon>
        <taxon>Sphaerisporangium</taxon>
    </lineage>
</organism>
<evidence type="ECO:0000256" key="3">
    <source>
        <dbReference type="ARBA" id="ARBA00022448"/>
    </source>
</evidence>
<evidence type="ECO:0000256" key="7">
    <source>
        <dbReference type="SAM" id="MobiDB-lite"/>
    </source>
</evidence>